<feature type="region of interest" description="Disordered" evidence="4">
    <location>
        <begin position="544"/>
        <end position="612"/>
    </location>
</feature>
<dbReference type="PROSITE" id="PS50118">
    <property type="entry name" value="HMG_BOX_2"/>
    <property type="match status" value="1"/>
</dbReference>
<dbReference type="Proteomes" id="UP001358614">
    <property type="component" value="Chromosome 2"/>
</dbReference>
<evidence type="ECO:0000256" key="4">
    <source>
        <dbReference type="SAM" id="MobiDB-lite"/>
    </source>
</evidence>
<feature type="region of interest" description="Disordered" evidence="4">
    <location>
        <begin position="383"/>
        <end position="471"/>
    </location>
</feature>
<feature type="compositionally biased region" description="Low complexity" evidence="4">
    <location>
        <begin position="962"/>
        <end position="975"/>
    </location>
</feature>
<reference evidence="6 7" key="1">
    <citation type="submission" date="2024-01" db="EMBL/GenBank/DDBJ databases">
        <title>Comparative genomics of Cryptococcus and Kwoniella reveals pathogenesis evolution and contrasting modes of karyotype evolution via chromosome fusion or intercentromeric recombination.</title>
        <authorList>
            <person name="Coelho M.A."/>
            <person name="David-Palma M."/>
            <person name="Shea T."/>
            <person name="Bowers K."/>
            <person name="McGinley-Smith S."/>
            <person name="Mohammad A.W."/>
            <person name="Gnirke A."/>
            <person name="Yurkov A.M."/>
            <person name="Nowrousian M."/>
            <person name="Sun S."/>
            <person name="Cuomo C.A."/>
            <person name="Heitman J."/>
        </authorList>
    </citation>
    <scope>NUCLEOTIDE SEQUENCE [LARGE SCALE GENOMIC DNA]</scope>
    <source>
        <strain evidence="6 7">PYCC6329</strain>
    </source>
</reference>
<organism evidence="6 7">
    <name type="scientific">Kwoniella europaea PYCC6329</name>
    <dbReference type="NCBI Taxonomy" id="1423913"/>
    <lineage>
        <taxon>Eukaryota</taxon>
        <taxon>Fungi</taxon>
        <taxon>Dikarya</taxon>
        <taxon>Basidiomycota</taxon>
        <taxon>Agaricomycotina</taxon>
        <taxon>Tremellomycetes</taxon>
        <taxon>Tremellales</taxon>
        <taxon>Cryptococcaceae</taxon>
        <taxon>Kwoniella</taxon>
    </lineage>
</organism>
<keyword evidence="2" id="KW-0804">Transcription</keyword>
<evidence type="ECO:0000313" key="6">
    <source>
        <dbReference type="EMBL" id="WWD09611.1"/>
    </source>
</evidence>
<feature type="domain" description="HMG box" evidence="5">
    <location>
        <begin position="325"/>
        <end position="387"/>
    </location>
</feature>
<sequence length="1022" mass="110927">MPSTVSDSSELAGSPVPSSSCIDLPEIDFDLNTFLQSCSEFMSQPLTPSPIFHVPPILPDPAVSTPPYTSDEGSVVGDCALDLDHQPKTRHIARPVVSVLAKPQITLTMSSNRQFNAYQSPDPSNPSSSSMSMRTSQSSSQSQSPPSLTYSYSNPNIFASYPQSYPTTNYFPQQHPQIIPPSTNSHVGSPPWQTTDTEANASGLDVDLDIDLEAVIDDGTGKLSYSTASQGKPLKTSGKDSIPRPPNAWILYRSDILKDLASGNDIPGLDAVLTKLGYGPVTSASSDESNNESVSATKGKSKQVTDSEMMPPPSTIKVKKSKKGVKQPTEEFLSLGRGKTGKGLPQAHISKLISTLWKNETEERKAFYERKADLRKIEHQKKYPDYKFQPMRKADKIRQREEREREREELKRQKEAEKHAGKAKRHQRRQRNRVSPSSPYSVMNSSKRPETGSLARSLSYSGESSKNGGQWWANAGSNEAYGGPRRETEPAPFRYALGADPLGVYPFPVPIDALPALAPDDSSIMHQQGTPGAMIAEDYQSWQHRQSHGHPQPHPMPIPAPPVHMESRQRSHTPIAPAMSHQSSSDIHPSLRPPAEAKPAIPQPQPPQVEEVPPQPMQGLDIYPSMHSAVPFIADPLPMDAQGRPMPILGLDDIQPFPEDDNGDPAMLAEMWWNLQDEDVRDDLENATGPSGLLADERTLQVYDVDADEAGRSTATRVSITPTDVPSGSTSAAPSTPSTTFLAQEPFGIPAGQVAYPYPQGFVPMYVSVIPEDGHIDPSIPFFTPGYDANLPYLPMDATLDPSLFVPVDEQGPFLSTQQPMSPTESWSAGPTPREATFLRAAGAGFNRIPSNSSECTVRTVSSNQQSAPPYVSNSAYPLTPSSQDLTALPGIGGGIVDRNTSYSALAAVISGQTMGIGMSMGGADDMLGWDDNDVIEHSEEDDENEQEGSQKQRKEKGNNRIPTPITASASTSTPVQIHVQVKSPYDPKSIPDPTKEQPQIPRKHAMRSRAVASKFSGDGGV</sequence>
<name>A0AAX4KT29_9TREE</name>
<evidence type="ECO:0000313" key="7">
    <source>
        <dbReference type="Proteomes" id="UP001358614"/>
    </source>
</evidence>
<dbReference type="GeneID" id="91106540"/>
<dbReference type="KEGG" id="ker:91106540"/>
<feature type="compositionally biased region" description="Polar residues" evidence="4">
    <location>
        <begin position="454"/>
        <end position="468"/>
    </location>
</feature>
<dbReference type="InterPro" id="IPR036910">
    <property type="entry name" value="HMG_box_dom_sf"/>
</dbReference>
<evidence type="ECO:0000259" key="5">
    <source>
        <dbReference type="PROSITE" id="PS50118"/>
    </source>
</evidence>
<dbReference type="CDD" id="cd01389">
    <property type="entry name" value="HMG-box_ROX1-like"/>
    <property type="match status" value="1"/>
</dbReference>
<dbReference type="Pfam" id="PF00505">
    <property type="entry name" value="HMG_box"/>
    <property type="match status" value="1"/>
</dbReference>
<dbReference type="AlphaFoldDB" id="A0AAX4KT29"/>
<feature type="compositionally biased region" description="Low complexity" evidence="4">
    <location>
        <begin position="434"/>
        <end position="446"/>
    </location>
</feature>
<dbReference type="PANTHER" id="PTHR10270">
    <property type="entry name" value="SOX TRANSCRIPTION FACTOR"/>
    <property type="match status" value="1"/>
</dbReference>
<keyword evidence="3" id="KW-0539">Nucleus</keyword>
<evidence type="ECO:0000256" key="1">
    <source>
        <dbReference type="ARBA" id="ARBA00023125"/>
    </source>
</evidence>
<feature type="compositionally biased region" description="Low complexity" evidence="4">
    <location>
        <begin position="119"/>
        <end position="151"/>
    </location>
</feature>
<feature type="compositionally biased region" description="Polar residues" evidence="4">
    <location>
        <begin position="282"/>
        <end position="306"/>
    </location>
</feature>
<dbReference type="SMART" id="SM00398">
    <property type="entry name" value="HMG"/>
    <property type="match status" value="1"/>
</dbReference>
<feature type="compositionally biased region" description="Basic and acidic residues" evidence="4">
    <location>
        <begin position="949"/>
        <end position="959"/>
    </location>
</feature>
<feature type="compositionally biased region" description="Basic residues" evidence="4">
    <location>
        <begin position="421"/>
        <end position="432"/>
    </location>
</feature>
<keyword evidence="1 3" id="KW-0238">DNA-binding</keyword>
<evidence type="ECO:0000256" key="3">
    <source>
        <dbReference type="PROSITE-ProRule" id="PRU00267"/>
    </source>
</evidence>
<feature type="compositionally biased region" description="Pro residues" evidence="4">
    <location>
        <begin position="552"/>
        <end position="562"/>
    </location>
</feature>
<feature type="region of interest" description="Disordered" evidence="4">
    <location>
        <begin position="938"/>
        <end position="1022"/>
    </location>
</feature>
<feature type="region of interest" description="Disordered" evidence="4">
    <location>
        <begin position="281"/>
        <end position="325"/>
    </location>
</feature>
<dbReference type="EMBL" id="CP144090">
    <property type="protein sequence ID" value="WWD09611.1"/>
    <property type="molecule type" value="Genomic_DNA"/>
</dbReference>
<dbReference type="GO" id="GO:0005634">
    <property type="term" value="C:nucleus"/>
    <property type="evidence" value="ECO:0007669"/>
    <property type="project" value="UniProtKB-UniRule"/>
</dbReference>
<dbReference type="InterPro" id="IPR050140">
    <property type="entry name" value="SRY-related_HMG-box_TF-like"/>
</dbReference>
<feature type="region of interest" description="Disordered" evidence="4">
    <location>
        <begin position="114"/>
        <end position="151"/>
    </location>
</feature>
<evidence type="ECO:0000256" key="2">
    <source>
        <dbReference type="ARBA" id="ARBA00023163"/>
    </source>
</evidence>
<feature type="DNA-binding region" description="HMG box" evidence="3">
    <location>
        <begin position="325"/>
        <end position="387"/>
    </location>
</feature>
<dbReference type="InterPro" id="IPR009071">
    <property type="entry name" value="HMG_box_dom"/>
</dbReference>
<dbReference type="GO" id="GO:0030154">
    <property type="term" value="P:cell differentiation"/>
    <property type="evidence" value="ECO:0007669"/>
    <property type="project" value="TreeGrafter"/>
</dbReference>
<keyword evidence="7" id="KW-1185">Reference proteome</keyword>
<dbReference type="Gene3D" id="1.10.30.10">
    <property type="entry name" value="High mobility group box domain"/>
    <property type="match status" value="1"/>
</dbReference>
<gene>
    <name evidence="6" type="ORF">V865_007739</name>
</gene>
<dbReference type="PANTHER" id="PTHR10270:SF161">
    <property type="entry name" value="SEX-DETERMINING REGION Y PROTEIN"/>
    <property type="match status" value="1"/>
</dbReference>
<feature type="compositionally biased region" description="Acidic residues" evidence="4">
    <location>
        <begin position="938"/>
        <end position="947"/>
    </location>
</feature>
<dbReference type="GO" id="GO:0000978">
    <property type="term" value="F:RNA polymerase II cis-regulatory region sequence-specific DNA binding"/>
    <property type="evidence" value="ECO:0007669"/>
    <property type="project" value="TreeGrafter"/>
</dbReference>
<feature type="compositionally biased region" description="Basic and acidic residues" evidence="4">
    <location>
        <begin position="392"/>
        <end position="420"/>
    </location>
</feature>
<proteinExistence type="predicted"/>
<feature type="region of interest" description="Disordered" evidence="4">
    <location>
        <begin position="169"/>
        <end position="198"/>
    </location>
</feature>
<accession>A0AAX4KT29</accession>
<dbReference type="SUPFAM" id="SSF47095">
    <property type="entry name" value="HMG-box"/>
    <property type="match status" value="1"/>
</dbReference>
<dbReference type="RefSeq" id="XP_066087578.1">
    <property type="nucleotide sequence ID" value="XM_066231481.1"/>
</dbReference>
<dbReference type="GO" id="GO:0001228">
    <property type="term" value="F:DNA-binding transcription activator activity, RNA polymerase II-specific"/>
    <property type="evidence" value="ECO:0007669"/>
    <property type="project" value="TreeGrafter"/>
</dbReference>
<protein>
    <recommendedName>
        <fullName evidence="5">HMG box domain-containing protein</fullName>
    </recommendedName>
</protein>